<protein>
    <recommendedName>
        <fullName evidence="3">F-box associated domain-containing protein</fullName>
    </recommendedName>
</protein>
<organism evidence="1 2">
    <name type="scientific">Caenorhabditis nigoni</name>
    <dbReference type="NCBI Taxonomy" id="1611254"/>
    <lineage>
        <taxon>Eukaryota</taxon>
        <taxon>Metazoa</taxon>
        <taxon>Ecdysozoa</taxon>
        <taxon>Nematoda</taxon>
        <taxon>Chromadorea</taxon>
        <taxon>Rhabditida</taxon>
        <taxon>Rhabditina</taxon>
        <taxon>Rhabditomorpha</taxon>
        <taxon>Rhabditoidea</taxon>
        <taxon>Rhabditidae</taxon>
        <taxon>Peloderinae</taxon>
        <taxon>Caenorhabditis</taxon>
    </lineage>
</organism>
<name>A0A2G5VPT4_9PELO</name>
<accession>A0A2G5VPT4</accession>
<proteinExistence type="predicted"/>
<evidence type="ECO:0000313" key="1">
    <source>
        <dbReference type="EMBL" id="PIC53677.1"/>
    </source>
</evidence>
<dbReference type="AlphaFoldDB" id="A0A2G5VPT4"/>
<evidence type="ECO:0008006" key="3">
    <source>
        <dbReference type="Google" id="ProtNLM"/>
    </source>
</evidence>
<comment type="caution">
    <text evidence="1">The sequence shown here is derived from an EMBL/GenBank/DDBJ whole genome shotgun (WGS) entry which is preliminary data.</text>
</comment>
<gene>
    <name evidence="1" type="primary">Cnig_chr_I.g3285</name>
    <name evidence="1" type="ORF">B9Z55_003285</name>
</gene>
<dbReference type="EMBL" id="PDUG01000001">
    <property type="protein sequence ID" value="PIC53677.1"/>
    <property type="molecule type" value="Genomic_DNA"/>
</dbReference>
<evidence type="ECO:0000313" key="2">
    <source>
        <dbReference type="Proteomes" id="UP000230233"/>
    </source>
</evidence>
<reference evidence="2" key="1">
    <citation type="submission" date="2017-10" db="EMBL/GenBank/DDBJ databases">
        <title>Rapid genome shrinkage in a self-fertile nematode reveals novel sperm competition proteins.</title>
        <authorList>
            <person name="Yin D."/>
            <person name="Schwarz E.M."/>
            <person name="Thomas C.G."/>
            <person name="Felde R.L."/>
            <person name="Korf I.F."/>
            <person name="Cutter A.D."/>
            <person name="Schartner C.M."/>
            <person name="Ralston E.J."/>
            <person name="Meyer B.J."/>
            <person name="Haag E.S."/>
        </authorList>
    </citation>
    <scope>NUCLEOTIDE SEQUENCE [LARGE SCALE GENOMIC DNA]</scope>
    <source>
        <strain evidence="2">JU1422</strain>
    </source>
</reference>
<dbReference type="Proteomes" id="UP000230233">
    <property type="component" value="Chromosome I"/>
</dbReference>
<sequence length="295" mass="34496">MFINVFLNTRWNFDIPLEQSNIVNRRNRLKIDRSSFRFSNYEWVKFTWNNKKVIERERTKNAGIMFEKLLRHLKRFSNIQKPVFCKIEGAIPIGFISQLDCESVYDVIDIRTEPIASVTLEDLTILLENMKIELLRLNVGVPSVRGYKYLKNPEKERSIDNLEIRNYSWVDFSEMPSAKTIYIEAKIQQDEINAVLRSWIAGKNREMEFADFELGKFSDTNREIIFTDVETHASQLTEEKIESCIRRAKKLPDSLLVHNIIAMDILRENYLLRATVIDLAALPPRRAKCACGGLE</sequence>
<keyword evidence="2" id="KW-1185">Reference proteome</keyword>